<keyword evidence="3" id="KW-1185">Reference proteome</keyword>
<gene>
    <name evidence="2" type="ORF">AB675_6512</name>
</gene>
<evidence type="ECO:0000256" key="1">
    <source>
        <dbReference type="SAM" id="MobiDB-lite"/>
    </source>
</evidence>
<dbReference type="AlphaFoldDB" id="A0A0N1HFJ8"/>
<reference evidence="2 3" key="1">
    <citation type="submission" date="2015-06" db="EMBL/GenBank/DDBJ databases">
        <title>Draft genome of the ant-associated black yeast Phialophora attae CBS 131958.</title>
        <authorList>
            <person name="Moreno L.F."/>
            <person name="Stielow B.J."/>
            <person name="de Hoog S."/>
            <person name="Vicente V.A."/>
            <person name="Weiss V.A."/>
            <person name="de Vries M."/>
            <person name="Cruz L.M."/>
            <person name="Souza E.M."/>
        </authorList>
    </citation>
    <scope>NUCLEOTIDE SEQUENCE [LARGE SCALE GENOMIC DNA]</scope>
    <source>
        <strain evidence="2 3">CBS 131958</strain>
    </source>
</reference>
<evidence type="ECO:0000313" key="2">
    <source>
        <dbReference type="EMBL" id="KPI44017.1"/>
    </source>
</evidence>
<feature type="compositionally biased region" description="Acidic residues" evidence="1">
    <location>
        <begin position="216"/>
        <end position="229"/>
    </location>
</feature>
<evidence type="ECO:0000313" key="3">
    <source>
        <dbReference type="Proteomes" id="UP000038010"/>
    </source>
</evidence>
<proteinExistence type="predicted"/>
<dbReference type="OrthoDB" id="10628745at2759"/>
<feature type="compositionally biased region" description="Polar residues" evidence="1">
    <location>
        <begin position="57"/>
        <end position="71"/>
    </location>
</feature>
<dbReference type="RefSeq" id="XP_018003980.1">
    <property type="nucleotide sequence ID" value="XM_018146810.1"/>
</dbReference>
<sequence length="282" mass="31026">MSLVERVFPASELAALKHAVLAMDDLPTAKRRKIDRQESIHSRQSNDSGYHSDHSTSSKTSGNAHSPASSSHSDEDDFTTKIAEARARLYSNASISISSPPREAESEADSPEESVSPADYHSPVSVETLADSPARTSGCSLDTFLRLGLAVTTHERSLLTAISPLKPTPIYRTAESQARALQLLQRRRAALLLRRKQLEQERRPSYQGFAISSHEVDEEDECEEQEEQECQQSHPETSADIPRAATLDSALRQSPFEDFFNIEAACENAVDGAEVDGHPRSI</sequence>
<dbReference type="Proteomes" id="UP000038010">
    <property type="component" value="Unassembled WGS sequence"/>
</dbReference>
<dbReference type="EMBL" id="LFJN01000004">
    <property type="protein sequence ID" value="KPI44017.1"/>
    <property type="molecule type" value="Genomic_DNA"/>
</dbReference>
<dbReference type="GeneID" id="28738690"/>
<organism evidence="2 3">
    <name type="scientific">Cyphellophora attinorum</name>
    <dbReference type="NCBI Taxonomy" id="1664694"/>
    <lineage>
        <taxon>Eukaryota</taxon>
        <taxon>Fungi</taxon>
        <taxon>Dikarya</taxon>
        <taxon>Ascomycota</taxon>
        <taxon>Pezizomycotina</taxon>
        <taxon>Eurotiomycetes</taxon>
        <taxon>Chaetothyriomycetidae</taxon>
        <taxon>Chaetothyriales</taxon>
        <taxon>Cyphellophoraceae</taxon>
        <taxon>Cyphellophora</taxon>
    </lineage>
</organism>
<feature type="region of interest" description="Disordered" evidence="1">
    <location>
        <begin position="93"/>
        <end position="121"/>
    </location>
</feature>
<feature type="region of interest" description="Disordered" evidence="1">
    <location>
        <begin position="27"/>
        <end position="77"/>
    </location>
</feature>
<dbReference type="VEuPathDB" id="FungiDB:AB675_6512"/>
<name>A0A0N1HFJ8_9EURO</name>
<accession>A0A0N1HFJ8</accession>
<feature type="region of interest" description="Disordered" evidence="1">
    <location>
        <begin position="214"/>
        <end position="248"/>
    </location>
</feature>
<protein>
    <submittedName>
        <fullName evidence="2">Uncharacterized protein</fullName>
    </submittedName>
</protein>
<comment type="caution">
    <text evidence="2">The sequence shown here is derived from an EMBL/GenBank/DDBJ whole genome shotgun (WGS) entry which is preliminary data.</text>
</comment>